<dbReference type="KEGG" id="pchm:VFPPC_17521"/>
<dbReference type="EMBL" id="LSBJ02000002">
    <property type="protein sequence ID" value="OWT43316.1"/>
    <property type="molecule type" value="Genomic_DNA"/>
</dbReference>
<dbReference type="GeneID" id="28846781"/>
<proteinExistence type="predicted"/>
<accession>A0A219ARC3</accession>
<name>A0A219ARC3_METCM</name>
<evidence type="ECO:0000313" key="1">
    <source>
        <dbReference type="EMBL" id="OWT43316.1"/>
    </source>
</evidence>
<dbReference type="Proteomes" id="UP000078397">
    <property type="component" value="Unassembled WGS sequence"/>
</dbReference>
<organism evidence="1 2">
    <name type="scientific">Pochonia chlamydosporia 170</name>
    <dbReference type="NCBI Taxonomy" id="1380566"/>
    <lineage>
        <taxon>Eukaryota</taxon>
        <taxon>Fungi</taxon>
        <taxon>Dikarya</taxon>
        <taxon>Ascomycota</taxon>
        <taxon>Pezizomycotina</taxon>
        <taxon>Sordariomycetes</taxon>
        <taxon>Hypocreomycetidae</taxon>
        <taxon>Hypocreales</taxon>
        <taxon>Clavicipitaceae</taxon>
        <taxon>Pochonia</taxon>
    </lineage>
</organism>
<protein>
    <submittedName>
        <fullName evidence="1">Uncharacterized protein</fullName>
    </submittedName>
</protein>
<keyword evidence="2" id="KW-1185">Reference proteome</keyword>
<evidence type="ECO:0000313" key="2">
    <source>
        <dbReference type="Proteomes" id="UP000078397"/>
    </source>
</evidence>
<comment type="caution">
    <text evidence="1">The sequence shown here is derived from an EMBL/GenBank/DDBJ whole genome shotgun (WGS) entry which is preliminary data.</text>
</comment>
<sequence>MANRGRRSKTSIHSRVRCCATRPLPSPALPTNLKAYEGRSYAAAAVSSLINPGHTPCQICMVDTHEVCSSCVRFEDSTVLSRLVCWAGWL</sequence>
<reference evidence="1 2" key="1">
    <citation type="journal article" date="2016" name="PLoS Pathog.">
        <title>Biosynthesis of antibiotic leucinostatins in bio-control fungus Purpureocillium lilacinum and their inhibition on phytophthora revealed by genome mining.</title>
        <authorList>
            <person name="Wang G."/>
            <person name="Liu Z."/>
            <person name="Lin R."/>
            <person name="Li E."/>
            <person name="Mao Z."/>
            <person name="Ling J."/>
            <person name="Yang Y."/>
            <person name="Yin W.B."/>
            <person name="Xie B."/>
        </authorList>
    </citation>
    <scope>NUCLEOTIDE SEQUENCE [LARGE SCALE GENOMIC DNA]</scope>
    <source>
        <strain evidence="1">170</strain>
    </source>
</reference>
<dbReference type="AlphaFoldDB" id="A0A219ARC3"/>
<gene>
    <name evidence="1" type="ORF">VFPPC_17521</name>
</gene>
<dbReference type="RefSeq" id="XP_018147413.2">
    <property type="nucleotide sequence ID" value="XM_018282787.2"/>
</dbReference>